<keyword evidence="8" id="KW-1185">Reference proteome</keyword>
<feature type="coiled-coil region" evidence="5">
    <location>
        <begin position="468"/>
        <end position="495"/>
    </location>
</feature>
<keyword evidence="2" id="KW-0378">Hydrolase</keyword>
<dbReference type="Proteomes" id="UP000192486">
    <property type="component" value="Chromosome"/>
</dbReference>
<dbReference type="InterPro" id="IPR027417">
    <property type="entry name" value="P-loop_NTPase"/>
</dbReference>
<proteinExistence type="inferred from homology"/>
<dbReference type="InterPro" id="IPR006555">
    <property type="entry name" value="ATP-dep_Helicase_C"/>
</dbReference>
<evidence type="ECO:0000313" key="8">
    <source>
        <dbReference type="Proteomes" id="UP000192486"/>
    </source>
</evidence>
<dbReference type="GO" id="GO:0004386">
    <property type="term" value="F:helicase activity"/>
    <property type="evidence" value="ECO:0007669"/>
    <property type="project" value="UniProtKB-KW"/>
</dbReference>
<dbReference type="EMBL" id="CP015108">
    <property type="protein sequence ID" value="ARF15523.1"/>
    <property type="molecule type" value="Genomic_DNA"/>
</dbReference>
<dbReference type="InterPro" id="IPR014013">
    <property type="entry name" value="Helic_SF1/SF2_ATP-bd_DinG/Rad3"/>
</dbReference>
<keyword evidence="3" id="KW-0067">ATP-binding</keyword>
<dbReference type="Gene3D" id="3.40.50.300">
    <property type="entry name" value="P-loop containing nucleotide triphosphate hydrolases"/>
    <property type="match status" value="2"/>
</dbReference>
<evidence type="ECO:0000256" key="4">
    <source>
        <dbReference type="ARBA" id="ARBA00038058"/>
    </source>
</evidence>
<evidence type="ECO:0000256" key="1">
    <source>
        <dbReference type="ARBA" id="ARBA00022741"/>
    </source>
</evidence>
<keyword evidence="1" id="KW-0547">Nucleotide-binding</keyword>
<name>A0ABN4Z2I1_SPOUR</name>
<comment type="similarity">
    <text evidence="4">Belongs to the helicase family. DinG subfamily.</text>
</comment>
<evidence type="ECO:0000256" key="2">
    <source>
        <dbReference type="ARBA" id="ARBA00022801"/>
    </source>
</evidence>
<protein>
    <submittedName>
        <fullName evidence="7">ATP-dependent helicase</fullName>
    </submittedName>
</protein>
<dbReference type="InterPro" id="IPR011545">
    <property type="entry name" value="DEAD/DEAH_box_helicase_dom"/>
</dbReference>
<feature type="domain" description="Helicase ATP-binding" evidence="6">
    <location>
        <begin position="28"/>
        <end position="302"/>
    </location>
</feature>
<evidence type="ECO:0000313" key="7">
    <source>
        <dbReference type="EMBL" id="ARF15523.1"/>
    </source>
</evidence>
<dbReference type="PROSITE" id="PS51193">
    <property type="entry name" value="HELICASE_ATP_BIND_2"/>
    <property type="match status" value="1"/>
</dbReference>
<dbReference type="SUPFAM" id="SSF52540">
    <property type="entry name" value="P-loop containing nucleoside triphosphate hydrolases"/>
    <property type="match status" value="1"/>
</dbReference>
<dbReference type="Pfam" id="PF13307">
    <property type="entry name" value="Helicase_C_2"/>
    <property type="match status" value="1"/>
</dbReference>
<sequence length="633" mass="73612">MSTKIPFELDKGQTFYESLNDWLGDTLYDDLTEKGFECRDEQIYMAFQIEKALKEKNVLLAEAGVGTGKTIAYLLPAIAYARYTGKPAVISCADETLIDQLIKEEGDIQKLSTALNMTVDVRLAKARNQYICLKRLEETSMKTNEDFVDLVEDQLPEFVHAERSLQSVYPYGERSDYPYLADNEWEMINYHPIMQCAACDIRNRCGQTIHRNHYREAADLIICSHDFYMEHLWTKESRVRQGQLPLLPEVSMVVFDEGHLLEYSAQRALTYEVQEQTIINLLERIMVDGIREKTLQLMEQLLETHELFFKQLKSNATQNDNERLTIEKNQDMMKLAKTAVSLSNELLEEFVFEGELYVIPEYDLKIVEEYLEQYIYSMELFAGDNDAVDWLENRREESTLLIMPRLVTSILKEKLFTGTMPIIFSSATLSVEKSFDYLAYSLGIIDYQSFSIASPFDYENVMKIHLEQGNTNENIARLSELLEEEEQTLVLFNSKQSMMEAYDQLPLEQSVMVTYEGERSLSSLVKDFQQRKVHVFFSYHLWEGLDLPNEALTRVIIFDLPFPPHDPLFQARREYAEDPFDEVELPFMLLRLRQGIGRLIRTSNDYGSIHLFVKPENIELLPVIERVLPVPFS</sequence>
<evidence type="ECO:0000256" key="3">
    <source>
        <dbReference type="ARBA" id="ARBA00022840"/>
    </source>
</evidence>
<dbReference type="PANTHER" id="PTHR11472:SF57">
    <property type="entry name" value="ATP-DEPENDENT HELICASE YPVA-RELATED"/>
    <property type="match status" value="1"/>
</dbReference>
<gene>
    <name evidence="7" type="ORF">SporoS204_15975</name>
</gene>
<dbReference type="Pfam" id="PF00270">
    <property type="entry name" value="DEAD"/>
    <property type="match status" value="1"/>
</dbReference>
<evidence type="ECO:0000259" key="6">
    <source>
        <dbReference type="PROSITE" id="PS51193"/>
    </source>
</evidence>
<dbReference type="RefSeq" id="WP_029052991.1">
    <property type="nucleotide sequence ID" value="NZ_CP015108.1"/>
</dbReference>
<dbReference type="PANTHER" id="PTHR11472">
    <property type="entry name" value="DNA REPAIR DEAD HELICASE RAD3/XP-D SUBFAMILY MEMBER"/>
    <property type="match status" value="1"/>
</dbReference>
<keyword evidence="5" id="KW-0175">Coiled coil</keyword>
<organism evidence="7 8">
    <name type="scientific">Sporosarcina ureae</name>
    <dbReference type="NCBI Taxonomy" id="1571"/>
    <lineage>
        <taxon>Bacteria</taxon>
        <taxon>Bacillati</taxon>
        <taxon>Bacillota</taxon>
        <taxon>Bacilli</taxon>
        <taxon>Bacillales</taxon>
        <taxon>Caryophanaceae</taxon>
        <taxon>Sporosarcina</taxon>
    </lineage>
</organism>
<dbReference type="InterPro" id="IPR045028">
    <property type="entry name" value="DinG/Rad3-like"/>
</dbReference>
<dbReference type="SMART" id="SM00491">
    <property type="entry name" value="HELICc2"/>
    <property type="match status" value="1"/>
</dbReference>
<keyword evidence="7" id="KW-0347">Helicase</keyword>
<evidence type="ECO:0000256" key="5">
    <source>
        <dbReference type="SAM" id="Coils"/>
    </source>
</evidence>
<reference evidence="7 8" key="1">
    <citation type="submission" date="2016-04" db="EMBL/GenBank/DDBJ databases">
        <title>Comparative Genomics and Epigenetics of Sporosarcina ureae.</title>
        <authorList>
            <person name="Oliver A.S."/>
            <person name="Cooper K.K."/>
        </authorList>
    </citation>
    <scope>NUCLEOTIDE SEQUENCE [LARGE SCALE GENOMIC DNA]</scope>
    <source>
        <strain evidence="7 8">S204</strain>
    </source>
</reference>
<accession>A0ABN4Z2I1</accession>